<gene>
    <name evidence="1" type="ORF">NYG85_09930</name>
</gene>
<name>A0ABT7HRZ2_9BACT</name>
<reference evidence="1" key="1">
    <citation type="submission" date="2022-08" db="EMBL/GenBank/DDBJ databases">
        <authorList>
            <person name="Wang H."/>
        </authorList>
    </citation>
    <scope>NUCLEOTIDE SEQUENCE</scope>
    <source>
        <strain evidence="1">PS10</strain>
    </source>
</reference>
<dbReference type="EMBL" id="JANURM010000018">
    <property type="protein sequence ID" value="MDL0089677.1"/>
    <property type="molecule type" value="Genomic_DNA"/>
</dbReference>
<keyword evidence="2" id="KW-1185">Reference proteome</keyword>
<evidence type="ECO:0000313" key="2">
    <source>
        <dbReference type="Proteomes" id="UP001173801"/>
    </source>
</evidence>
<protein>
    <submittedName>
        <fullName evidence="1">Uncharacterized protein</fullName>
    </submittedName>
</protein>
<evidence type="ECO:0000313" key="1">
    <source>
        <dbReference type="EMBL" id="MDL0089677.1"/>
    </source>
</evidence>
<sequence>MAFKPNPYHSIRSRKYICKKCGYSEVVLPTSDEANEKILGGIFGNCPKCGGNEFENKRASRFDIAITLFFQNFRF</sequence>
<proteinExistence type="predicted"/>
<organism evidence="1 2">
    <name type="scientific">Campylobacter gastrosuis</name>
    <dbReference type="NCBI Taxonomy" id="2974576"/>
    <lineage>
        <taxon>Bacteria</taxon>
        <taxon>Pseudomonadati</taxon>
        <taxon>Campylobacterota</taxon>
        <taxon>Epsilonproteobacteria</taxon>
        <taxon>Campylobacterales</taxon>
        <taxon>Campylobacteraceae</taxon>
        <taxon>Campylobacter</taxon>
    </lineage>
</organism>
<accession>A0ABT7HRZ2</accession>
<dbReference type="RefSeq" id="WP_284938390.1">
    <property type="nucleotide sequence ID" value="NZ_JANURM010000018.1"/>
</dbReference>
<dbReference type="Proteomes" id="UP001173801">
    <property type="component" value="Unassembled WGS sequence"/>
</dbReference>
<reference evidence="1" key="2">
    <citation type="journal article" date="2023" name="Microorganisms">
        <title>Isolation and Genomic Characteristics of Cat-Borne Campylobacter felis sp. nov. and Sheep-Borne Campylobacter ovis sp. nov.</title>
        <authorList>
            <person name="Wang H."/>
            <person name="Li Y."/>
            <person name="Gu Y."/>
            <person name="Zhou G."/>
            <person name="Chen X."/>
            <person name="Zhang X."/>
            <person name="Shao Z."/>
            <person name="Zhang J."/>
            <person name="Zhang M."/>
        </authorList>
    </citation>
    <scope>NUCLEOTIDE SEQUENCE</scope>
    <source>
        <strain evidence="1">PS10</strain>
    </source>
</reference>
<comment type="caution">
    <text evidence="1">The sequence shown here is derived from an EMBL/GenBank/DDBJ whole genome shotgun (WGS) entry which is preliminary data.</text>
</comment>